<reference evidence="2 3" key="1">
    <citation type="submission" date="2019-08" db="EMBL/GenBank/DDBJ databases">
        <title>In-depth cultivation of the pig gut microbiome towards novel bacterial diversity and tailored functional studies.</title>
        <authorList>
            <person name="Wylensek D."/>
            <person name="Hitch T.C.A."/>
            <person name="Clavel T."/>
        </authorList>
    </citation>
    <scope>NUCLEOTIDE SEQUENCE [LARGE SCALE GENOMIC DNA]</scope>
    <source>
        <strain evidence="2 3">BSM-383-APC-4H</strain>
    </source>
</reference>
<name>A0A6N7Y979_9FIRM</name>
<organism evidence="2 3">
    <name type="scientific">Anaerobutyricum soehngenii</name>
    <dbReference type="NCBI Taxonomy" id="105843"/>
    <lineage>
        <taxon>Bacteria</taxon>
        <taxon>Bacillati</taxon>
        <taxon>Bacillota</taxon>
        <taxon>Clostridia</taxon>
        <taxon>Lachnospirales</taxon>
        <taxon>Lachnospiraceae</taxon>
        <taxon>Anaerobutyricum</taxon>
    </lineage>
</organism>
<evidence type="ECO:0000313" key="2">
    <source>
        <dbReference type="EMBL" id="MSU80983.1"/>
    </source>
</evidence>
<proteinExistence type="predicted"/>
<dbReference type="PANTHER" id="PTHR42846:SF1">
    <property type="entry name" value="NI-SIROHYDROCHLORIN A,C-DIAMIDE REDUCTIVE CYCLASE COMPLEX, COMPONENT CFBD"/>
    <property type="match status" value="1"/>
</dbReference>
<dbReference type="Gene3D" id="3.40.50.1980">
    <property type="entry name" value="Nitrogenase molybdenum iron protein domain"/>
    <property type="match status" value="2"/>
</dbReference>
<evidence type="ECO:0000259" key="1">
    <source>
        <dbReference type="Pfam" id="PF00148"/>
    </source>
</evidence>
<gene>
    <name evidence="2" type="ORF">FYJ25_01075</name>
</gene>
<feature type="domain" description="Nitrogenase/oxidoreductase component 1" evidence="1">
    <location>
        <begin position="17"/>
        <end position="233"/>
    </location>
</feature>
<dbReference type="SUPFAM" id="SSF53807">
    <property type="entry name" value="Helical backbone' metal receptor"/>
    <property type="match status" value="1"/>
</dbReference>
<dbReference type="InterPro" id="IPR000510">
    <property type="entry name" value="Nase/OxRdtase_comp1"/>
</dbReference>
<evidence type="ECO:0000313" key="3">
    <source>
        <dbReference type="Proteomes" id="UP000433359"/>
    </source>
</evidence>
<dbReference type="Proteomes" id="UP000433359">
    <property type="component" value="Unassembled WGS sequence"/>
</dbReference>
<dbReference type="RefSeq" id="WP_154580315.1">
    <property type="nucleotide sequence ID" value="NZ_VULP01000001.1"/>
</dbReference>
<dbReference type="PANTHER" id="PTHR42846">
    <property type="entry name" value="NI-SIROHYDROCHLORIN A,C-DIAMIDE REDUCTIVE CYCLASE COMPLEX, COMPONENT CFBD"/>
    <property type="match status" value="1"/>
</dbReference>
<dbReference type="AlphaFoldDB" id="A0A6N7Y979"/>
<dbReference type="EMBL" id="VULP01000001">
    <property type="protein sequence ID" value="MSU80983.1"/>
    <property type="molecule type" value="Genomic_DNA"/>
</dbReference>
<dbReference type="Pfam" id="PF00148">
    <property type="entry name" value="Oxidored_nitro"/>
    <property type="match status" value="1"/>
</dbReference>
<dbReference type="GO" id="GO:0016491">
    <property type="term" value="F:oxidoreductase activity"/>
    <property type="evidence" value="ECO:0007669"/>
    <property type="project" value="InterPro"/>
</dbReference>
<sequence length="376" mass="42058">MKGLRKYLSPFAPDQSGAAAVLCEFHGLIIILDAGGCAGNICGFDEPRWFDSRSAIFSAGLRDMDAILGRDDRLVEKIGKACEKLSADFIAVIGTPVPAVIGTDYKALSRMIEKKTGIPALTIDTDGTKLYDIGEKKTWKELFKKFAVKQEVEPGRVGIIGATPLSFGGIYEENFLKEYFSEKGFSKVLCYGMGDGLEAVKGAAAAEKNIVISPSGIASAKYLKQKFGTPYEVFCPPEIIPEWKERKEQLEHSEQIEQNIAMPNRKERSDKKVLIVHQQVLANTLREELLTLAMEQKIETDFAKITVASWFMLDDALKKEGDLLFKEEDDWISYIKENEYDIIIADPLLKKAVPFYKGEWYDLSHFAISGKKRQTV</sequence>
<dbReference type="InterPro" id="IPR052673">
    <property type="entry name" value="Ni-siroh_cyclase_CfbD"/>
</dbReference>
<protein>
    <submittedName>
        <fullName evidence="2">Nitrogenase molybdenum-iron protein</fullName>
    </submittedName>
</protein>
<accession>A0A6N7Y979</accession>
<comment type="caution">
    <text evidence="2">The sequence shown here is derived from an EMBL/GenBank/DDBJ whole genome shotgun (WGS) entry which is preliminary data.</text>
</comment>